<protein>
    <submittedName>
        <fullName evidence="3">VanZ family protein</fullName>
    </submittedName>
</protein>
<dbReference type="PANTHER" id="PTHR36834:SF1">
    <property type="entry name" value="INTEGRAL MEMBRANE PROTEIN"/>
    <property type="match status" value="1"/>
</dbReference>
<sequence length="172" mass="18937">MTNAQLVSVQWGLFLSVVFILPQLFFRQLTWRSALLTGYFSMLFAAVLLPLGGHPDQAVQPVPFQWVADTFRDGPIAFEQMLLNVALFVPLGAFLWRQRNAVAIGFTLSLAIETTQLVLGHRIFDVDDLMTNTTGTLVGWLAVNWATALLTQAKRGALPAVSAGKAPHMAQR</sequence>
<evidence type="ECO:0000313" key="4">
    <source>
        <dbReference type="Proteomes" id="UP000316639"/>
    </source>
</evidence>
<dbReference type="AlphaFoldDB" id="A0A563ELU4"/>
<evidence type="ECO:0000313" key="3">
    <source>
        <dbReference type="EMBL" id="TWP48256.1"/>
    </source>
</evidence>
<evidence type="ECO:0000259" key="2">
    <source>
        <dbReference type="Pfam" id="PF04892"/>
    </source>
</evidence>
<dbReference type="OrthoDB" id="4822551at2"/>
<dbReference type="InterPro" id="IPR053150">
    <property type="entry name" value="Teicoplanin_resist-assoc"/>
</dbReference>
<dbReference type="Pfam" id="PF04892">
    <property type="entry name" value="VanZ"/>
    <property type="match status" value="1"/>
</dbReference>
<dbReference type="RefSeq" id="WP_146356402.1">
    <property type="nucleotide sequence ID" value="NZ_VOBR01000021.1"/>
</dbReference>
<feature type="transmembrane region" description="Helical" evidence="1">
    <location>
        <begin position="6"/>
        <end position="26"/>
    </location>
</feature>
<feature type="domain" description="VanZ-like" evidence="2">
    <location>
        <begin position="39"/>
        <end position="143"/>
    </location>
</feature>
<dbReference type="Proteomes" id="UP000316639">
    <property type="component" value="Unassembled WGS sequence"/>
</dbReference>
<evidence type="ECO:0000256" key="1">
    <source>
        <dbReference type="SAM" id="Phobius"/>
    </source>
</evidence>
<proteinExistence type="predicted"/>
<dbReference type="EMBL" id="VOBR01000021">
    <property type="protein sequence ID" value="TWP48256.1"/>
    <property type="molecule type" value="Genomic_DNA"/>
</dbReference>
<keyword evidence="1" id="KW-1133">Transmembrane helix</keyword>
<keyword evidence="1" id="KW-0472">Membrane</keyword>
<gene>
    <name evidence="3" type="ORF">FKR81_28595</name>
</gene>
<dbReference type="InterPro" id="IPR006976">
    <property type="entry name" value="VanZ-like"/>
</dbReference>
<feature type="transmembrane region" description="Helical" evidence="1">
    <location>
        <begin position="76"/>
        <end position="96"/>
    </location>
</feature>
<dbReference type="PANTHER" id="PTHR36834">
    <property type="entry name" value="MEMBRANE PROTEIN-RELATED"/>
    <property type="match status" value="1"/>
</dbReference>
<name>A0A563ELU4_9PSEU</name>
<comment type="caution">
    <text evidence="3">The sequence shown here is derived from an EMBL/GenBank/DDBJ whole genome shotgun (WGS) entry which is preliminary data.</text>
</comment>
<feature type="transmembrane region" description="Helical" evidence="1">
    <location>
        <begin position="33"/>
        <end position="53"/>
    </location>
</feature>
<accession>A0A563ELU4</accession>
<keyword evidence="4" id="KW-1185">Reference proteome</keyword>
<organism evidence="3 4">
    <name type="scientific">Lentzea tibetensis</name>
    <dbReference type="NCBI Taxonomy" id="2591470"/>
    <lineage>
        <taxon>Bacteria</taxon>
        <taxon>Bacillati</taxon>
        <taxon>Actinomycetota</taxon>
        <taxon>Actinomycetes</taxon>
        <taxon>Pseudonocardiales</taxon>
        <taxon>Pseudonocardiaceae</taxon>
        <taxon>Lentzea</taxon>
    </lineage>
</organism>
<keyword evidence="1" id="KW-0812">Transmembrane</keyword>
<reference evidence="3 4" key="1">
    <citation type="submission" date="2019-07" db="EMBL/GenBank/DDBJ databases">
        <title>Lentzea xizangensis sp. nov., isolated from Qinghai-Tibetan Plateau Soils.</title>
        <authorList>
            <person name="Huang J."/>
        </authorList>
    </citation>
    <scope>NUCLEOTIDE SEQUENCE [LARGE SCALE GENOMIC DNA]</scope>
    <source>
        <strain evidence="3 4">FXJ1.1311</strain>
    </source>
</reference>